<keyword evidence="1" id="KW-1133">Transmembrane helix</keyword>
<dbReference type="STRING" id="170573.GCA_001076995_00466"/>
<evidence type="ECO:0008006" key="4">
    <source>
        <dbReference type="Google" id="ProtNLM"/>
    </source>
</evidence>
<dbReference type="EMBL" id="PNGG01000001">
    <property type="protein sequence ID" value="PMC20608.1"/>
    <property type="molecule type" value="Genomic_DNA"/>
</dbReference>
<dbReference type="Proteomes" id="UP000235748">
    <property type="component" value="Unassembled WGS sequence"/>
</dbReference>
<proteinExistence type="predicted"/>
<dbReference type="AlphaFoldDB" id="A0A2N6QLP4"/>
<evidence type="ECO:0000313" key="2">
    <source>
        <dbReference type="EMBL" id="PMC20608.1"/>
    </source>
</evidence>
<dbReference type="PROSITE" id="PS51257">
    <property type="entry name" value="PROKAR_LIPOPROTEIN"/>
    <property type="match status" value="1"/>
</dbReference>
<keyword evidence="1" id="KW-0812">Transmembrane</keyword>
<accession>A0A2N6QLP4</accession>
<organism evidence="2 3">
    <name type="scientific">Staphylococcus pettenkoferi</name>
    <dbReference type="NCBI Taxonomy" id="170573"/>
    <lineage>
        <taxon>Bacteria</taxon>
        <taxon>Bacillati</taxon>
        <taxon>Bacillota</taxon>
        <taxon>Bacilli</taxon>
        <taxon>Bacillales</taxon>
        <taxon>Staphylococcaceae</taxon>
        <taxon>Staphylococcus</taxon>
    </lineage>
</organism>
<keyword evidence="1" id="KW-0472">Membrane</keyword>
<reference evidence="2 3" key="1">
    <citation type="submission" date="2017-09" db="EMBL/GenBank/DDBJ databases">
        <title>Bacterial strain isolated from the female urinary microbiota.</title>
        <authorList>
            <person name="Thomas-White K."/>
            <person name="Kumar N."/>
            <person name="Forster S."/>
            <person name="Putonti C."/>
            <person name="Lawley T."/>
            <person name="Wolfe A.J."/>
        </authorList>
    </citation>
    <scope>NUCLEOTIDE SEQUENCE [LARGE SCALE GENOMIC DNA]</scope>
    <source>
        <strain evidence="2 3">UMB0834</strain>
    </source>
</reference>
<comment type="caution">
    <text evidence="2">The sequence shown here is derived from an EMBL/GenBank/DDBJ whole genome shotgun (WGS) entry which is preliminary data.</text>
</comment>
<evidence type="ECO:0000256" key="1">
    <source>
        <dbReference type="SAM" id="Phobius"/>
    </source>
</evidence>
<name>A0A2N6QLP4_9STAP</name>
<dbReference type="RefSeq" id="WP_070503212.1">
    <property type="nucleotide sequence ID" value="NZ_JAASJD010000002.1"/>
</dbReference>
<gene>
    <name evidence="2" type="ORF">CJ235_02730</name>
</gene>
<evidence type="ECO:0000313" key="3">
    <source>
        <dbReference type="Proteomes" id="UP000235748"/>
    </source>
</evidence>
<protein>
    <recommendedName>
        <fullName evidence="4">PepSY domain-containing protein</fullName>
    </recommendedName>
</protein>
<sequence length="231" mass="26741">MNGKNIMLSLFAFVLASCLIGLIYIATHHQALCKLHELIFRCTGERVSMDKKAHFKLHPEIHAATKQVTHKDAEDTSVKVSANQSELSQLPTLQSARQAADTHFKNAHMQSRYHHYTLAQTSKGEPYYVFTFIDSKRPNNYQRVTVDPHLNVHLYDQIQKRPKVNHVQIDEREADVIARIAAQTYNHDLDRYRKKDHDESGWHYVFVQPTKHLEYKVRVTPYGQAIAEPTI</sequence>
<feature type="transmembrane region" description="Helical" evidence="1">
    <location>
        <begin position="6"/>
        <end position="26"/>
    </location>
</feature>